<sequence length="111" mass="12609">WNLTIGAARLNPQGTFNVWNMTPSETSILRGSFAKIDGYSHFTINNVSYNTPTTPLKLADYYGSNVYQLDIFPIYSSLKALVRGTFVVTGTHKNWLEIIFKNDLDSMDSWH</sequence>
<comment type="caution">
    <text evidence="1">The sequence shown here is derived from an EMBL/GenBank/DDBJ whole genome shotgun (WGS) entry which is preliminary data.</text>
</comment>
<evidence type="ECO:0000313" key="1">
    <source>
        <dbReference type="EMBL" id="CAA2944553.1"/>
    </source>
</evidence>
<keyword evidence="2" id="KW-1185">Reference proteome</keyword>
<organism evidence="1 2">
    <name type="scientific">Olea europaea subsp. europaea</name>
    <dbReference type="NCBI Taxonomy" id="158383"/>
    <lineage>
        <taxon>Eukaryota</taxon>
        <taxon>Viridiplantae</taxon>
        <taxon>Streptophyta</taxon>
        <taxon>Embryophyta</taxon>
        <taxon>Tracheophyta</taxon>
        <taxon>Spermatophyta</taxon>
        <taxon>Magnoliopsida</taxon>
        <taxon>eudicotyledons</taxon>
        <taxon>Gunneridae</taxon>
        <taxon>Pentapetalae</taxon>
        <taxon>asterids</taxon>
        <taxon>lamiids</taxon>
        <taxon>Lamiales</taxon>
        <taxon>Oleaceae</taxon>
        <taxon>Oleeae</taxon>
        <taxon>Olea</taxon>
    </lineage>
</organism>
<dbReference type="EMBL" id="CACTIH010000056">
    <property type="protein sequence ID" value="CAA2944553.1"/>
    <property type="molecule type" value="Genomic_DNA"/>
</dbReference>
<dbReference type="Gene3D" id="2.60.40.420">
    <property type="entry name" value="Cupredoxins - blue copper proteins"/>
    <property type="match status" value="1"/>
</dbReference>
<protein>
    <submittedName>
        <fullName evidence="1">Uncharacterized protein</fullName>
    </submittedName>
</protein>
<reference evidence="1 2" key="1">
    <citation type="submission" date="2019-12" db="EMBL/GenBank/DDBJ databases">
        <authorList>
            <person name="Alioto T."/>
            <person name="Alioto T."/>
            <person name="Gomez Garrido J."/>
        </authorList>
    </citation>
    <scope>NUCLEOTIDE SEQUENCE [LARGE SCALE GENOMIC DNA]</scope>
</reference>
<dbReference type="OrthoDB" id="2121828at2759"/>
<dbReference type="AlphaFoldDB" id="A0A8S0PFU3"/>
<feature type="non-terminal residue" evidence="1">
    <location>
        <position position="1"/>
    </location>
</feature>
<name>A0A8S0PFU3_OLEEU</name>
<dbReference type="Gramene" id="OE9A075373T1">
    <property type="protein sequence ID" value="OE9A075373C1"/>
    <property type="gene ID" value="OE9A075373"/>
</dbReference>
<proteinExistence type="predicted"/>
<evidence type="ECO:0000313" key="2">
    <source>
        <dbReference type="Proteomes" id="UP000594638"/>
    </source>
</evidence>
<dbReference type="Proteomes" id="UP000594638">
    <property type="component" value="Unassembled WGS sequence"/>
</dbReference>
<gene>
    <name evidence="1" type="ORF">OLEA9_A075373</name>
</gene>
<dbReference type="InterPro" id="IPR008972">
    <property type="entry name" value="Cupredoxin"/>
</dbReference>
<accession>A0A8S0PFU3</accession>